<evidence type="ECO:0000313" key="3">
    <source>
        <dbReference type="Proteomes" id="UP001430700"/>
    </source>
</evidence>
<evidence type="ECO:0000313" key="2">
    <source>
        <dbReference type="EMBL" id="MCC9019560.1"/>
    </source>
</evidence>
<keyword evidence="1" id="KW-0812">Transmembrane</keyword>
<keyword evidence="1" id="KW-0472">Membrane</keyword>
<feature type="transmembrane region" description="Helical" evidence="1">
    <location>
        <begin position="21"/>
        <end position="38"/>
    </location>
</feature>
<keyword evidence="3" id="KW-1185">Reference proteome</keyword>
<comment type="caution">
    <text evidence="2">The sequence shown here is derived from an EMBL/GenBank/DDBJ whole genome shotgun (WGS) entry which is preliminary data.</text>
</comment>
<accession>A0ABS8M418</accession>
<dbReference type="Proteomes" id="UP001430700">
    <property type="component" value="Unassembled WGS sequence"/>
</dbReference>
<dbReference type="RefSeq" id="WP_230000640.1">
    <property type="nucleotide sequence ID" value="NZ_JAJJMN010000002.1"/>
</dbReference>
<name>A0ABS8M418_9FLAO</name>
<sequence length="397" mass="42894">MKITCYRKKSFIHDMVKFKALLIKNILGKFLILIGFVANSQTGIGTTAPHKSSELEVFSTNKGVLLPKVTLKGESDQTSIDGGTAATALLVYNTGLNPDFPTKGFMFWNGTKWRLLADANTSKAKINGGLMKNTAVLTPNTYTAGQDYDGILEVSYNGGNGGYYSEGEAYLYNGLYFKLQPGQAKGVGKLIFTVSGKPNVSSPNSIVNVPIHFLTDVLGNMNIGGTTIKTTNQYSLHRSVGISKGITGEFGTQTVNNGYGGSRLSWRKDDDVEIRSIVLPETGDYIFSFRLYGSLTGTNSGTPFYISALKQVGPSPADRPTDVLLDIVELTIIKAGSYTFYSCPVNLAVSGQAGDAIYFKIASLAGPDLVWTLSNGTNAVVNYDKLANRTSMFFWKL</sequence>
<dbReference type="EMBL" id="JAJJMN010000002">
    <property type="protein sequence ID" value="MCC9019560.1"/>
    <property type="molecule type" value="Genomic_DNA"/>
</dbReference>
<proteinExistence type="predicted"/>
<keyword evidence="1" id="KW-1133">Transmembrane helix</keyword>
<evidence type="ECO:0000256" key="1">
    <source>
        <dbReference type="SAM" id="Phobius"/>
    </source>
</evidence>
<organism evidence="2 3">
    <name type="scientific">Flavobacterium lipolyticum</name>
    <dbReference type="NCBI Taxonomy" id="2893754"/>
    <lineage>
        <taxon>Bacteria</taxon>
        <taxon>Pseudomonadati</taxon>
        <taxon>Bacteroidota</taxon>
        <taxon>Flavobacteriia</taxon>
        <taxon>Flavobacteriales</taxon>
        <taxon>Flavobacteriaceae</taxon>
        <taxon>Flavobacterium</taxon>
    </lineage>
</organism>
<reference evidence="2" key="1">
    <citation type="submission" date="2021-11" db="EMBL/GenBank/DDBJ databases">
        <title>Description of novel Flavobacterium species.</title>
        <authorList>
            <person name="Saticioglu I.B."/>
            <person name="Ay H."/>
            <person name="Altun S."/>
            <person name="Duman M."/>
        </authorList>
    </citation>
    <scope>NUCLEOTIDE SEQUENCE</scope>
    <source>
        <strain evidence="2">F-126</strain>
    </source>
</reference>
<protein>
    <submittedName>
        <fullName evidence="2">Uncharacterized protein</fullName>
    </submittedName>
</protein>
<gene>
    <name evidence="2" type="ORF">LNQ34_17440</name>
</gene>